<dbReference type="Gene3D" id="3.40.50.880">
    <property type="match status" value="1"/>
</dbReference>
<dbReference type="GO" id="GO:0033969">
    <property type="term" value="F:gamma-glutamyl-gamma-aminobutyrate hydrolase activity"/>
    <property type="evidence" value="ECO:0007669"/>
    <property type="project" value="TreeGrafter"/>
</dbReference>
<name>A0A941IJ89_9ACTN</name>
<dbReference type="InterPro" id="IPR011697">
    <property type="entry name" value="Peptidase_C26"/>
</dbReference>
<comment type="caution">
    <text evidence="1">The sequence shown here is derived from an EMBL/GenBank/DDBJ whole genome shotgun (WGS) entry which is preliminary data.</text>
</comment>
<dbReference type="PANTHER" id="PTHR43235:SF1">
    <property type="entry name" value="GLUTAMINE AMIDOTRANSFERASE PB2B2.05-RELATED"/>
    <property type="match status" value="1"/>
</dbReference>
<proteinExistence type="predicted"/>
<dbReference type="GO" id="GO:0005829">
    <property type="term" value="C:cytosol"/>
    <property type="evidence" value="ECO:0007669"/>
    <property type="project" value="TreeGrafter"/>
</dbReference>
<dbReference type="Proteomes" id="UP000676325">
    <property type="component" value="Unassembled WGS sequence"/>
</dbReference>
<dbReference type="EMBL" id="JAGSOH010000024">
    <property type="protein sequence ID" value="MBR7826903.1"/>
    <property type="molecule type" value="Genomic_DNA"/>
</dbReference>
<sequence length="233" mass="24792">MSMRPRIGISTYRELTSWGVWKQAAAVVPATYVDCVAQAGGLPLLLPPIDDTSAAGQIVAELDGLVVTGGPDVDPARYQEVPHAFTDEPRVQRDAWELALLAAALDRDIPVLGVCRGAQLLNVLHGGSLVQHIEGHKAGIAVFKGTEVGLDQDMLPGSVLGWSVTVSCYHHQAIGRLGEGLAVTGRAPDGTIEAVAVPGKTFAVGVQWHPEQDRELRLFAALVEQSEKRAADR</sequence>
<dbReference type="InterPro" id="IPR044668">
    <property type="entry name" value="PuuD-like"/>
</dbReference>
<dbReference type="SUPFAM" id="SSF52317">
    <property type="entry name" value="Class I glutamine amidotransferase-like"/>
    <property type="match status" value="1"/>
</dbReference>
<accession>A0A941IJ89</accession>
<dbReference type="InterPro" id="IPR029062">
    <property type="entry name" value="Class_I_gatase-like"/>
</dbReference>
<keyword evidence="2" id="KW-1185">Reference proteome</keyword>
<dbReference type="CDD" id="cd01745">
    <property type="entry name" value="GATase1_2"/>
    <property type="match status" value="1"/>
</dbReference>
<evidence type="ECO:0000313" key="2">
    <source>
        <dbReference type="Proteomes" id="UP000676325"/>
    </source>
</evidence>
<reference evidence="1" key="1">
    <citation type="submission" date="2021-04" db="EMBL/GenBank/DDBJ databases">
        <title>Genome based classification of Actinospica acidithermotolerans sp. nov., an actinobacterium isolated from an Indonesian hot spring.</title>
        <authorList>
            <person name="Kusuma A.B."/>
            <person name="Putra K.E."/>
            <person name="Nafisah S."/>
            <person name="Loh J."/>
            <person name="Nouioui I."/>
            <person name="Goodfellow M."/>
        </authorList>
    </citation>
    <scope>NUCLEOTIDE SEQUENCE</scope>
    <source>
        <strain evidence="1">MGRD01-02</strain>
    </source>
</reference>
<protein>
    <submittedName>
        <fullName evidence="1">Gamma-glutamyl-gamma-aminobutyrate hydrolase family protein</fullName>
    </submittedName>
</protein>
<dbReference type="PANTHER" id="PTHR43235">
    <property type="entry name" value="GLUTAMINE AMIDOTRANSFERASE PB2B2.05-RELATED"/>
    <property type="match status" value="1"/>
</dbReference>
<dbReference type="Pfam" id="PF07722">
    <property type="entry name" value="Peptidase_C26"/>
    <property type="match status" value="1"/>
</dbReference>
<dbReference type="AlphaFoldDB" id="A0A941IJ89"/>
<gene>
    <name evidence="1" type="ORF">KDK95_11365</name>
</gene>
<organism evidence="1 2">
    <name type="scientific">Actinospica acidithermotolerans</name>
    <dbReference type="NCBI Taxonomy" id="2828514"/>
    <lineage>
        <taxon>Bacteria</taxon>
        <taxon>Bacillati</taxon>
        <taxon>Actinomycetota</taxon>
        <taxon>Actinomycetes</taxon>
        <taxon>Catenulisporales</taxon>
        <taxon>Actinospicaceae</taxon>
        <taxon>Actinospica</taxon>
    </lineage>
</organism>
<keyword evidence="1" id="KW-0378">Hydrolase</keyword>
<dbReference type="GO" id="GO:0006598">
    <property type="term" value="P:polyamine catabolic process"/>
    <property type="evidence" value="ECO:0007669"/>
    <property type="project" value="TreeGrafter"/>
</dbReference>
<evidence type="ECO:0000313" key="1">
    <source>
        <dbReference type="EMBL" id="MBR7826903.1"/>
    </source>
</evidence>
<dbReference type="PROSITE" id="PS51273">
    <property type="entry name" value="GATASE_TYPE_1"/>
    <property type="match status" value="1"/>
</dbReference>